<dbReference type="Proteomes" id="UP001341281">
    <property type="component" value="Chromosome 03"/>
</dbReference>
<evidence type="ECO:0000313" key="2">
    <source>
        <dbReference type="EMBL" id="WVZ66047.1"/>
    </source>
</evidence>
<feature type="region of interest" description="Disordered" evidence="1">
    <location>
        <begin position="344"/>
        <end position="418"/>
    </location>
</feature>
<proteinExistence type="predicted"/>
<keyword evidence="3" id="KW-1185">Reference proteome</keyword>
<dbReference type="EMBL" id="CP144747">
    <property type="protein sequence ID" value="WVZ66047.1"/>
    <property type="molecule type" value="Genomic_DNA"/>
</dbReference>
<feature type="region of interest" description="Disordered" evidence="1">
    <location>
        <begin position="1"/>
        <end position="34"/>
    </location>
</feature>
<dbReference type="AlphaFoldDB" id="A0AAQ3T694"/>
<sequence>MSAESLSPPLPFPISDPKTLEQASSQAAAMSAERKEREAFQKDYFERTAWEKMLGIAKLEEEKLKHGIHPALPPLEMLNFPDLDRKVWSRDVAVEHCYLCGGGSPPVVGVKNSDCLGKGRASWCAEDLLGRAWGWDSLIPYFSVDYWAQYKAYLHLYYTRNHPKVSNAGGDSNLNGDDENGLGALAASCIKREEELMLMIKRRPKLFNADDEISLSNKITRCAHEMSGMKCSEFPAAAVALKCIEKEADLMCELVIYGCTTSDVMLCGKIRKHALSFMTYKGPEHVAASATMMATAKEANLICEIFRNYCSLRANDYIWCKTIRRGAFRAMLKIFDESAAEESTVGKIAQEQSAESDEENHSKNELVQNDNVQGTEKINQETEAENSRKEDDMEGNYLDENEEPKVEVESVIEDEGMN</sequence>
<feature type="compositionally biased region" description="Low complexity" evidence="1">
    <location>
        <begin position="22"/>
        <end position="31"/>
    </location>
</feature>
<name>A0AAQ3T694_PASNO</name>
<gene>
    <name evidence="2" type="ORF">U9M48_015323</name>
</gene>
<organism evidence="2 3">
    <name type="scientific">Paspalum notatum var. saurae</name>
    <dbReference type="NCBI Taxonomy" id="547442"/>
    <lineage>
        <taxon>Eukaryota</taxon>
        <taxon>Viridiplantae</taxon>
        <taxon>Streptophyta</taxon>
        <taxon>Embryophyta</taxon>
        <taxon>Tracheophyta</taxon>
        <taxon>Spermatophyta</taxon>
        <taxon>Magnoliopsida</taxon>
        <taxon>Liliopsida</taxon>
        <taxon>Poales</taxon>
        <taxon>Poaceae</taxon>
        <taxon>PACMAD clade</taxon>
        <taxon>Panicoideae</taxon>
        <taxon>Andropogonodae</taxon>
        <taxon>Paspaleae</taxon>
        <taxon>Paspalinae</taxon>
        <taxon>Paspalum</taxon>
    </lineage>
</organism>
<evidence type="ECO:0000256" key="1">
    <source>
        <dbReference type="SAM" id="MobiDB-lite"/>
    </source>
</evidence>
<protein>
    <submittedName>
        <fullName evidence="2">Uncharacterized protein</fullName>
    </submittedName>
</protein>
<feature type="compositionally biased region" description="Acidic residues" evidence="1">
    <location>
        <begin position="392"/>
        <end position="402"/>
    </location>
</feature>
<evidence type="ECO:0000313" key="3">
    <source>
        <dbReference type="Proteomes" id="UP001341281"/>
    </source>
</evidence>
<accession>A0AAQ3T694</accession>
<feature type="compositionally biased region" description="Polar residues" evidence="1">
    <location>
        <begin position="365"/>
        <end position="377"/>
    </location>
</feature>
<reference evidence="2 3" key="1">
    <citation type="submission" date="2024-02" db="EMBL/GenBank/DDBJ databases">
        <title>High-quality chromosome-scale genome assembly of Pensacola bahiagrass (Paspalum notatum Flugge var. saurae).</title>
        <authorList>
            <person name="Vega J.M."/>
            <person name="Podio M."/>
            <person name="Orjuela J."/>
            <person name="Siena L.A."/>
            <person name="Pessino S.C."/>
            <person name="Combes M.C."/>
            <person name="Mariac C."/>
            <person name="Albertini E."/>
            <person name="Pupilli F."/>
            <person name="Ortiz J.P.A."/>
            <person name="Leblanc O."/>
        </authorList>
    </citation>
    <scope>NUCLEOTIDE SEQUENCE [LARGE SCALE GENOMIC DNA]</scope>
    <source>
        <strain evidence="2">R1</strain>
        <tissue evidence="2">Leaf</tissue>
    </source>
</reference>